<feature type="transmembrane region" description="Helical" evidence="10">
    <location>
        <begin position="657"/>
        <end position="678"/>
    </location>
</feature>
<dbReference type="Pfam" id="PF00496">
    <property type="entry name" value="SBP_bac_5"/>
    <property type="match status" value="1"/>
</dbReference>
<comment type="subcellular location">
    <subcellularLocation>
        <location evidence="2 10">Cell membrane</location>
        <topology evidence="2 10">Multi-pass membrane protein</topology>
    </subcellularLocation>
    <subcellularLocation>
        <location evidence="1">Periplasm</location>
    </subcellularLocation>
</comment>
<dbReference type="GO" id="GO:0005886">
    <property type="term" value="C:plasma membrane"/>
    <property type="evidence" value="ECO:0007669"/>
    <property type="project" value="UniProtKB-SubCell"/>
</dbReference>
<evidence type="ECO:0000256" key="5">
    <source>
        <dbReference type="ARBA" id="ARBA00022475"/>
    </source>
</evidence>
<dbReference type="GO" id="GO:1904680">
    <property type="term" value="F:peptide transmembrane transporter activity"/>
    <property type="evidence" value="ECO:0007669"/>
    <property type="project" value="TreeGrafter"/>
</dbReference>
<evidence type="ECO:0000256" key="4">
    <source>
        <dbReference type="ARBA" id="ARBA00022448"/>
    </source>
</evidence>
<dbReference type="HOGENOM" id="CLU_343860_0_0_5"/>
<dbReference type="GO" id="GO:0015833">
    <property type="term" value="P:peptide transport"/>
    <property type="evidence" value="ECO:0007669"/>
    <property type="project" value="TreeGrafter"/>
</dbReference>
<dbReference type="STRING" id="579138.Zymop_0294"/>
<dbReference type="SUPFAM" id="SSF161098">
    <property type="entry name" value="MetI-like"/>
    <property type="match status" value="1"/>
</dbReference>
<dbReference type="InterPro" id="IPR000914">
    <property type="entry name" value="SBP_5_dom"/>
</dbReference>
<dbReference type="PATRIC" id="fig|579138.3.peg.311"/>
<dbReference type="Gene3D" id="1.10.3720.10">
    <property type="entry name" value="MetI-like"/>
    <property type="match status" value="1"/>
</dbReference>
<dbReference type="Proteomes" id="UP000000491">
    <property type="component" value="Chromosome"/>
</dbReference>
<feature type="domain" description="ABC transmembrane type-1" evidence="11">
    <location>
        <begin position="615"/>
        <end position="818"/>
    </location>
</feature>
<evidence type="ECO:0000313" key="13">
    <source>
        <dbReference type="Proteomes" id="UP000000491"/>
    </source>
</evidence>
<evidence type="ECO:0000256" key="6">
    <source>
        <dbReference type="ARBA" id="ARBA00022692"/>
    </source>
</evidence>
<name>F8EUI1_ZYMMT</name>
<reference evidence="12 13" key="1">
    <citation type="journal article" date="2011" name="J. Bacteriol.">
        <title>Genome sequence of the ethanol-producing Zymomonas mobilis subsp. pomaceae lectotype strain ATCC 29192.</title>
        <authorList>
            <person name="Kouvelis V.N."/>
            <person name="Davenport K.W."/>
            <person name="Brettin T.S."/>
            <person name="Bruce D."/>
            <person name="Detter C."/>
            <person name="Han C.S."/>
            <person name="Nolan M."/>
            <person name="Tapia R."/>
            <person name="Damoulaki A."/>
            <person name="Kyrpides N.C."/>
            <person name="Typas M.A."/>
            <person name="Pappas K.M."/>
        </authorList>
    </citation>
    <scope>NUCLEOTIDE SEQUENCE [LARGE SCALE GENOMIC DNA]</scope>
    <source>
        <strain evidence="13">ATCC 29192 / DSM 22645 / JCM 10191 / CCUG 17912 / NBRC 13757 / NCIMB 11200 / NRRL B-4491 / Barker I</strain>
    </source>
</reference>
<dbReference type="RefSeq" id="WP_013933596.1">
    <property type="nucleotide sequence ID" value="NC_015709.1"/>
</dbReference>
<proteinExistence type="inferred from homology"/>
<evidence type="ECO:0000256" key="2">
    <source>
        <dbReference type="ARBA" id="ARBA00004651"/>
    </source>
</evidence>
<dbReference type="Pfam" id="PF19300">
    <property type="entry name" value="BPD_transp_1_N"/>
    <property type="match status" value="1"/>
</dbReference>
<feature type="transmembrane region" description="Helical" evidence="10">
    <location>
        <begin position="756"/>
        <end position="778"/>
    </location>
</feature>
<dbReference type="Gene3D" id="3.90.76.10">
    <property type="entry name" value="Dipeptide-binding Protein, Domain 1"/>
    <property type="match status" value="1"/>
</dbReference>
<dbReference type="InterPro" id="IPR035906">
    <property type="entry name" value="MetI-like_sf"/>
</dbReference>
<dbReference type="CDD" id="cd08494">
    <property type="entry name" value="PBP2_NikA_DppA_OppA_like_6"/>
    <property type="match status" value="1"/>
</dbReference>
<evidence type="ECO:0000256" key="10">
    <source>
        <dbReference type="RuleBase" id="RU363032"/>
    </source>
</evidence>
<dbReference type="CDD" id="cd06261">
    <property type="entry name" value="TM_PBP2"/>
    <property type="match status" value="1"/>
</dbReference>
<keyword evidence="6 10" id="KW-0812">Transmembrane</keyword>
<feature type="transmembrane region" description="Helical" evidence="10">
    <location>
        <begin position="497"/>
        <end position="517"/>
    </location>
</feature>
<feature type="transmembrane region" description="Helical" evidence="10">
    <location>
        <begin position="620"/>
        <end position="645"/>
    </location>
</feature>
<dbReference type="KEGG" id="zmp:Zymop_0294"/>
<dbReference type="PANTHER" id="PTHR30290">
    <property type="entry name" value="PERIPLASMIC BINDING COMPONENT OF ABC TRANSPORTER"/>
    <property type="match status" value="1"/>
</dbReference>
<dbReference type="Pfam" id="PF00528">
    <property type="entry name" value="BPD_transp_1"/>
    <property type="match status" value="1"/>
</dbReference>
<evidence type="ECO:0000256" key="8">
    <source>
        <dbReference type="ARBA" id="ARBA00022989"/>
    </source>
</evidence>
<dbReference type="Gene3D" id="3.40.190.10">
    <property type="entry name" value="Periplasmic binding protein-like II"/>
    <property type="match status" value="1"/>
</dbReference>
<dbReference type="PROSITE" id="PS50928">
    <property type="entry name" value="ABC_TM1"/>
    <property type="match status" value="1"/>
</dbReference>
<dbReference type="Gene3D" id="3.10.105.10">
    <property type="entry name" value="Dipeptide-binding Protein, Domain 3"/>
    <property type="match status" value="1"/>
</dbReference>
<evidence type="ECO:0000256" key="1">
    <source>
        <dbReference type="ARBA" id="ARBA00004418"/>
    </source>
</evidence>
<dbReference type="eggNOG" id="COG0747">
    <property type="taxonomic scope" value="Bacteria"/>
</dbReference>
<dbReference type="InterPro" id="IPR039424">
    <property type="entry name" value="SBP_5"/>
</dbReference>
<gene>
    <name evidence="12" type="ordered locus">Zymop_0294</name>
</gene>
<feature type="transmembrane region" description="Helical" evidence="10">
    <location>
        <begin position="798"/>
        <end position="818"/>
    </location>
</feature>
<organism evidence="12 13">
    <name type="scientific">Zymomonas mobilis subsp. pomaceae (strain ATCC 29192 / DSM 22645 / JCM 10191 / CCUG 17912 / NBRC 13757 / NCIMB 11200 / NRRL B-4491 / Barker I)</name>
    <dbReference type="NCBI Taxonomy" id="579138"/>
    <lineage>
        <taxon>Bacteria</taxon>
        <taxon>Pseudomonadati</taxon>
        <taxon>Pseudomonadota</taxon>
        <taxon>Alphaproteobacteria</taxon>
        <taxon>Sphingomonadales</taxon>
        <taxon>Zymomonadaceae</taxon>
        <taxon>Zymomonas</taxon>
    </lineage>
</organism>
<accession>F8EUI1</accession>
<keyword evidence="8 10" id="KW-1133">Transmembrane helix</keyword>
<dbReference type="InterPro" id="IPR045621">
    <property type="entry name" value="BPD_transp_1_N"/>
</dbReference>
<feature type="transmembrane region" description="Helical" evidence="10">
    <location>
        <begin position="529"/>
        <end position="550"/>
    </location>
</feature>
<keyword evidence="4 10" id="KW-0813">Transport</keyword>
<dbReference type="InterPro" id="IPR000515">
    <property type="entry name" value="MetI-like"/>
</dbReference>
<sequence length="833" mass="93165">MMIPTVLKAQDHLNIALQLEPPSLNPTSGASAAIDEVSYGTIFEGLVRLSRDSQPEPWLATGWQISADGRDYIFTLKPHVTFSDGSPFNAESAAFSLNHARAATSTNVQQEALSVIEKIEVISPLKLHIRLKQPDSFFLTLLGLPDCVMISPQSASNLATAPVGTGPFRLDFWHHGDQLQLVARSDYWGKYPPLKTLDFLFITDPFAAYAAIKTGRVDFFANFPAPENMAELAKDSRLKLLSFPSEGEVILAFNQHLPLFQNRLLRQAISLAINRPALIDAALYGYGRVIGSHFPPQNPDYLDLTGYYKYNPEKAQQRLKQAGYPNGLSLNLDLPPSSYATRSGEMIADQLAKIGIHVTIHRLEWMTWLDQVYQKHNFQMTIVSHAEPFDYMIYGKKNYYFGYHNPVLNRLLEEIHSNSDPIRRHRLLQDVQKTLTEDAANVFLFQAPHLVVAKKDLEGLWRESPTQPFDLTQAYFSSKATNSSQESVSDTRGKNSFSSYVLKCSGIAGLFCILLLIRYLGLLWFLKKLVLFVLTLWVASLIIFGLLSVLPGDPAAYMMGLEASPRAIAAVHAEFDLNGAAYLRYSRWLSHMMQGDLGLSFGYHIPVTNLINEALSVSMPLVFCAFVMACIGGVILGFLVAFYYYRPVGPIFLGLTRMGLSLPSFWLAILLLYCVLHFQWSVMPNSHPSFFHLLTVKAFYWPVTALAVPQATWLARAFSQQLLALEKEDFMLAARARGLSRNKALLRHAARHALPALLPLLSLSFPAMLAGAVIVENIFSLAGIGRLLLQAITMRDLILIQAIALLLVAITLFMRFLSDLIHPLIDPRLRQHL</sequence>
<evidence type="ECO:0000256" key="7">
    <source>
        <dbReference type="ARBA" id="ARBA00022729"/>
    </source>
</evidence>
<dbReference type="AlphaFoldDB" id="F8EUI1"/>
<evidence type="ECO:0000256" key="9">
    <source>
        <dbReference type="ARBA" id="ARBA00023136"/>
    </source>
</evidence>
<evidence type="ECO:0000259" key="11">
    <source>
        <dbReference type="PROSITE" id="PS50928"/>
    </source>
</evidence>
<comment type="similarity">
    <text evidence="3">Belongs to the bacterial solute-binding protein 5 family.</text>
</comment>
<dbReference type="SUPFAM" id="SSF53850">
    <property type="entry name" value="Periplasmic binding protein-like II"/>
    <property type="match status" value="1"/>
</dbReference>
<keyword evidence="9 10" id="KW-0472">Membrane</keyword>
<dbReference type="EMBL" id="CP002865">
    <property type="protein sequence ID" value="AEI37197.1"/>
    <property type="molecule type" value="Genomic_DNA"/>
</dbReference>
<comment type="similarity">
    <text evidence="10">Belongs to the binding-protein-dependent transport system permease family.</text>
</comment>
<evidence type="ECO:0000256" key="3">
    <source>
        <dbReference type="ARBA" id="ARBA00005695"/>
    </source>
</evidence>
<dbReference type="eggNOG" id="COG0601">
    <property type="taxonomic scope" value="Bacteria"/>
</dbReference>
<keyword evidence="5" id="KW-1003">Cell membrane</keyword>
<evidence type="ECO:0000313" key="12">
    <source>
        <dbReference type="EMBL" id="AEI37197.1"/>
    </source>
</evidence>
<keyword evidence="7" id="KW-0732">Signal</keyword>
<dbReference type="PANTHER" id="PTHR30290:SF38">
    <property type="entry name" value="D,D-DIPEPTIDE-BINDING PERIPLASMIC PROTEIN DDPA-RELATED"/>
    <property type="match status" value="1"/>
</dbReference>
<protein>
    <submittedName>
        <fullName evidence="12">Extracellular solute-binding protein family 5</fullName>
    </submittedName>
</protein>